<geneLocation type="plasmid" evidence="2 3">
    <name>pMJ100</name>
</geneLocation>
<name>B5EVV7_ALIFM</name>
<protein>
    <submittedName>
        <fullName evidence="2">Uncharacterized protein</fullName>
    </submittedName>
</protein>
<dbReference type="AlphaFoldDB" id="B5EVV7"/>
<organism evidence="2 3">
    <name type="scientific">Aliivibrio fischeri (strain MJ11)</name>
    <name type="common">Vibrio fischeri</name>
    <dbReference type="NCBI Taxonomy" id="388396"/>
    <lineage>
        <taxon>Bacteria</taxon>
        <taxon>Pseudomonadati</taxon>
        <taxon>Pseudomonadota</taxon>
        <taxon>Gammaproteobacteria</taxon>
        <taxon>Vibrionales</taxon>
        <taxon>Vibrionaceae</taxon>
        <taxon>Aliivibrio</taxon>
    </lineage>
</organism>
<keyword evidence="1" id="KW-1133">Transmembrane helix</keyword>
<proteinExistence type="predicted"/>
<keyword evidence="2" id="KW-0614">Plasmid</keyword>
<evidence type="ECO:0000313" key="3">
    <source>
        <dbReference type="Proteomes" id="UP000001857"/>
    </source>
</evidence>
<sequence length="67" mass="7561">MGFIRFIFVLLAASIAVAIPFPKELIHSFESYSAWLTLHTQTISTLGSVFFIFVVIALLLFVQRKSI</sequence>
<dbReference type="Proteomes" id="UP000001857">
    <property type="component" value="Plasmid pMJ100"/>
</dbReference>
<dbReference type="HOGENOM" id="CLU_2811290_0_0_6"/>
<reference evidence="3" key="1">
    <citation type="submission" date="2008-08" db="EMBL/GenBank/DDBJ databases">
        <title>Complete sequence of Vibrio fischeri strain MJ11.</title>
        <authorList>
            <person name="Mandel M.J."/>
            <person name="Stabb E.V."/>
            <person name="Ruby E.G."/>
            <person name="Ferriera S."/>
            <person name="Johnson J."/>
            <person name="Kravitz S."/>
            <person name="Beeson K."/>
            <person name="Sutton G."/>
            <person name="Rogers Y.-H."/>
            <person name="Friedman R."/>
            <person name="Frazier M."/>
            <person name="Venter J.C."/>
        </authorList>
    </citation>
    <scope>NUCLEOTIDE SEQUENCE [LARGE SCALE GENOMIC DNA]</scope>
    <source>
        <strain evidence="3">MJ11</strain>
        <plasmid evidence="3">pMJ100</plasmid>
    </source>
</reference>
<reference evidence="2 3" key="2">
    <citation type="journal article" date="2009" name="Nature">
        <title>A single regulatory gene is sufficient to alter bacterial host range.</title>
        <authorList>
            <person name="Mandel M.J."/>
            <person name="Wollenberg M.S."/>
            <person name="Stabb E.V."/>
            <person name="Visick K.L."/>
            <person name="Ruby E.G."/>
        </authorList>
    </citation>
    <scope>NUCLEOTIDE SEQUENCE [LARGE SCALE GENOMIC DNA]</scope>
    <source>
        <strain evidence="2 3">MJ11</strain>
    </source>
</reference>
<accession>B5EVV7</accession>
<dbReference type="KEGG" id="vfm:VFMJ11_B0014"/>
<evidence type="ECO:0000256" key="1">
    <source>
        <dbReference type="SAM" id="Phobius"/>
    </source>
</evidence>
<feature type="transmembrane region" description="Helical" evidence="1">
    <location>
        <begin position="42"/>
        <end position="62"/>
    </location>
</feature>
<dbReference type="EMBL" id="CP001134">
    <property type="protein sequence ID" value="ACH64671.1"/>
    <property type="molecule type" value="Genomic_DNA"/>
</dbReference>
<dbReference type="RefSeq" id="WP_012534454.1">
    <property type="nucleotide sequence ID" value="NC_011185.1"/>
</dbReference>
<keyword evidence="1" id="KW-0472">Membrane</keyword>
<evidence type="ECO:0000313" key="2">
    <source>
        <dbReference type="EMBL" id="ACH64671.1"/>
    </source>
</evidence>
<gene>
    <name evidence="2" type="ordered locus">VFMJ11_B0014</name>
</gene>
<keyword evidence="1" id="KW-0812">Transmembrane</keyword>